<reference evidence="3 4" key="1">
    <citation type="submission" date="2020-08" db="EMBL/GenBank/DDBJ databases">
        <title>Genomic Encyclopedia of Type Strains, Phase IV (KMG-IV): sequencing the most valuable type-strain genomes for metagenomic binning, comparative biology and taxonomic classification.</title>
        <authorList>
            <person name="Goeker M."/>
        </authorList>
    </citation>
    <scope>NUCLEOTIDE SEQUENCE [LARGE SCALE GENOMIC DNA]</scope>
    <source>
        <strain evidence="3 4">DSM 17976</strain>
    </source>
</reference>
<dbReference type="SUPFAM" id="SSF103647">
    <property type="entry name" value="TSP type-3 repeat"/>
    <property type="match status" value="1"/>
</dbReference>
<evidence type="ECO:0000259" key="2">
    <source>
        <dbReference type="Pfam" id="PF01345"/>
    </source>
</evidence>
<proteinExistence type="predicted"/>
<gene>
    <name evidence="3" type="ORF">FHS57_000717</name>
</gene>
<dbReference type="RefSeq" id="WP_183971508.1">
    <property type="nucleotide sequence ID" value="NZ_JACIBY010000001.1"/>
</dbReference>
<keyword evidence="4" id="KW-1185">Reference proteome</keyword>
<sequence length="1057" mass="108826">MRTHVLLKNSYKGFLYVIQVMLVACLGMLMGWPLVSYANSSPKKAAPMVANPSCNANWNLAANKTSITITSELTLSSGAFSGLLDANTSTAAATFTNSQAIAGKVVYKFVYPSGAIINGIEIITGSPLNNGATYRVEGSNNGTDWTDLTGTLTYSTTTTAGAYGSAVVSRKFPIVNNLTAYVQYRIWGISGTTASNATHELYFGSPAFTSGLSDIDNNYGASTATTADDQIIFKLNPTGAASGATYSVSVSSGSVTPSTGTFGATTSFALQAGSAGAGNVTLTITPTASACDITETIVDPGVTPYIDTDGDGIGNKYDLDDDNDGILDTVEDAYCGAVNYNTNLTNKAKLQVSTDAAVTGSISVLLDGNITNNSFYYTGTAQAVAGKTYVRVDFVKPTLLKGMELAVGAYLFSNGAVIKVQGSNDGTNWTDIISSTRTATTAACAYGTCTDAETFPFAANTTAYKSYRLLGVSGTSRSTPWINELFVNTAVQSVCDFDGDGIANSLDLDSDNDGIPDNVEAQPTLTYVASNADNAATYTTNNGVNSAYLGGLTPLDTDADGCEDFLDTDSDGDLELDKVESGLTFNGVPGLNGLDSGSETADTYADVNGIVDVPKNVLASSNPGVSEVKYREIPPLKRTITVCYRTGKDYGIGGAQRTDAATKLLSAANFSLTGTSTFTFKLVPFTVAFTKTGLEAAGCQIVDLGIDNTDAGGATGAYTAAEKTELNNWNAASKSNVILAFQNYAGVFVSGYTGVSGNTNPNALTTLGESVISGPFGSVAGFNQGGGYTGSYSAIPASACVIVQDNASPTKRTTGVIDKTTNDIYLADVDLITELGGLTTGSTITSNTDKFFANLYHSLAKLVVFAPTDPCTYFSCVAGENSPTLSSTSISGSGSVNLSTITASNLPASTTLTWHTGTPATTANKIANPTTYATSGTVYAAFFDGTSNCYSGAGVATTAVNVTITAAAPQANLSVTIAPPTSKTGAQGEQLTYTVTLTNAGPATATNVIVSVPIPEPAASLLTVSPASGTYNSTTKQWTVPSLAVGNTTLTFTLKVN</sequence>
<dbReference type="Gene3D" id="2.60.40.1170">
    <property type="entry name" value="Mu homology domain, subdomain B"/>
    <property type="match status" value="1"/>
</dbReference>
<dbReference type="InterPro" id="IPR008979">
    <property type="entry name" value="Galactose-bd-like_sf"/>
</dbReference>
<organism evidence="3 4">
    <name type="scientific">Runella defluvii</name>
    <dbReference type="NCBI Taxonomy" id="370973"/>
    <lineage>
        <taxon>Bacteria</taxon>
        <taxon>Pseudomonadati</taxon>
        <taxon>Bacteroidota</taxon>
        <taxon>Cytophagia</taxon>
        <taxon>Cytophagales</taxon>
        <taxon>Spirosomataceae</taxon>
        <taxon>Runella</taxon>
    </lineage>
</organism>
<dbReference type="InterPro" id="IPR047589">
    <property type="entry name" value="DUF11_rpt"/>
</dbReference>
<keyword evidence="1" id="KW-1133">Transmembrane helix</keyword>
<dbReference type="InterPro" id="IPR028974">
    <property type="entry name" value="TSP_type-3_rpt"/>
</dbReference>
<dbReference type="AlphaFoldDB" id="A0A7W5ZGH4"/>
<dbReference type="Proteomes" id="UP000541352">
    <property type="component" value="Unassembled WGS sequence"/>
</dbReference>
<dbReference type="NCBIfam" id="TIGR01451">
    <property type="entry name" value="B_ant_repeat"/>
    <property type="match status" value="1"/>
</dbReference>
<keyword evidence="1" id="KW-0472">Membrane</keyword>
<comment type="caution">
    <text evidence="3">The sequence shown here is derived from an EMBL/GenBank/DDBJ whole genome shotgun (WGS) entry which is preliminary data.</text>
</comment>
<dbReference type="PROSITE" id="PS51257">
    <property type="entry name" value="PROKAR_LIPOPROTEIN"/>
    <property type="match status" value="1"/>
</dbReference>
<protein>
    <submittedName>
        <fullName evidence="3">Putative repeat protein (TIGR01451 family)</fullName>
    </submittedName>
</protein>
<dbReference type="EMBL" id="JACIBY010000001">
    <property type="protein sequence ID" value="MBB3836735.1"/>
    <property type="molecule type" value="Genomic_DNA"/>
</dbReference>
<dbReference type="Gene3D" id="2.60.120.260">
    <property type="entry name" value="Galactose-binding domain-like"/>
    <property type="match status" value="1"/>
</dbReference>
<dbReference type="Pfam" id="PF01345">
    <property type="entry name" value="DUF11"/>
    <property type="match status" value="1"/>
</dbReference>
<feature type="transmembrane region" description="Helical" evidence="1">
    <location>
        <begin position="14"/>
        <end position="35"/>
    </location>
</feature>
<evidence type="ECO:0000256" key="1">
    <source>
        <dbReference type="SAM" id="Phobius"/>
    </source>
</evidence>
<evidence type="ECO:0000313" key="4">
    <source>
        <dbReference type="Proteomes" id="UP000541352"/>
    </source>
</evidence>
<accession>A0A7W5ZGH4</accession>
<dbReference type="GO" id="GO:0005509">
    <property type="term" value="F:calcium ion binding"/>
    <property type="evidence" value="ECO:0007669"/>
    <property type="project" value="InterPro"/>
</dbReference>
<dbReference type="InterPro" id="IPR001434">
    <property type="entry name" value="OmcB-like_DUF11"/>
</dbReference>
<dbReference type="SUPFAM" id="SSF49785">
    <property type="entry name" value="Galactose-binding domain-like"/>
    <property type="match status" value="1"/>
</dbReference>
<feature type="domain" description="DUF11" evidence="2">
    <location>
        <begin position="981"/>
        <end position="1056"/>
    </location>
</feature>
<evidence type="ECO:0000313" key="3">
    <source>
        <dbReference type="EMBL" id="MBB3836735.1"/>
    </source>
</evidence>
<keyword evidence="1" id="KW-0812">Transmembrane</keyword>
<name>A0A7W5ZGH4_9BACT</name>